<keyword evidence="7 8" id="KW-0407">Ion channel</keyword>
<feature type="transmembrane region" description="Helical" evidence="10">
    <location>
        <begin position="175"/>
        <end position="193"/>
    </location>
</feature>
<name>A0A914HHV2_GLORO</name>
<evidence type="ECO:0000259" key="11">
    <source>
        <dbReference type="Pfam" id="PF07885"/>
    </source>
</evidence>
<dbReference type="PANTHER" id="PTHR11003:SF337">
    <property type="entry name" value="POTASSIUM CHANNEL DOMAIN-CONTAINING PROTEIN"/>
    <property type="match status" value="1"/>
</dbReference>
<keyword evidence="2 8" id="KW-0813">Transport</keyword>
<evidence type="ECO:0000313" key="13">
    <source>
        <dbReference type="WBParaSite" id="Gr19_v10_g17078.t3"/>
    </source>
</evidence>
<dbReference type="SUPFAM" id="SSF81324">
    <property type="entry name" value="Voltage-gated potassium channels"/>
    <property type="match status" value="2"/>
</dbReference>
<organism evidence="12 13">
    <name type="scientific">Globodera rostochiensis</name>
    <name type="common">Golden nematode worm</name>
    <name type="synonym">Heterodera rostochiensis</name>
    <dbReference type="NCBI Taxonomy" id="31243"/>
    <lineage>
        <taxon>Eukaryota</taxon>
        <taxon>Metazoa</taxon>
        <taxon>Ecdysozoa</taxon>
        <taxon>Nematoda</taxon>
        <taxon>Chromadorea</taxon>
        <taxon>Rhabditida</taxon>
        <taxon>Tylenchina</taxon>
        <taxon>Tylenchomorpha</taxon>
        <taxon>Tylenchoidea</taxon>
        <taxon>Heteroderidae</taxon>
        <taxon>Heteroderinae</taxon>
        <taxon>Globodera</taxon>
    </lineage>
</organism>
<feature type="domain" description="Potassium channel" evidence="11">
    <location>
        <begin position="615"/>
        <end position="691"/>
    </location>
</feature>
<evidence type="ECO:0000256" key="6">
    <source>
        <dbReference type="ARBA" id="ARBA00023136"/>
    </source>
</evidence>
<keyword evidence="6 10" id="KW-0472">Membrane</keyword>
<keyword evidence="5 8" id="KW-0406">Ion transport</keyword>
<evidence type="ECO:0000256" key="9">
    <source>
        <dbReference type="SAM" id="MobiDB-lite"/>
    </source>
</evidence>
<keyword evidence="12" id="KW-1185">Reference proteome</keyword>
<evidence type="ECO:0000256" key="7">
    <source>
        <dbReference type="ARBA" id="ARBA00023303"/>
    </source>
</evidence>
<feature type="compositionally biased region" description="Acidic residues" evidence="9">
    <location>
        <begin position="506"/>
        <end position="518"/>
    </location>
</feature>
<feature type="region of interest" description="Disordered" evidence="9">
    <location>
        <begin position="760"/>
        <end position="818"/>
    </location>
</feature>
<feature type="compositionally biased region" description="Basic residues" evidence="9">
    <location>
        <begin position="800"/>
        <end position="811"/>
    </location>
</feature>
<evidence type="ECO:0000313" key="12">
    <source>
        <dbReference type="Proteomes" id="UP000887572"/>
    </source>
</evidence>
<evidence type="ECO:0000256" key="4">
    <source>
        <dbReference type="ARBA" id="ARBA00022989"/>
    </source>
</evidence>
<proteinExistence type="inferred from homology"/>
<sequence>MPSGFLPFRKCPGGIGNTQIGRNLDKTHKIGQNGTGGHPIVLSSHIVSNEKACRFHHFSCRPLLFGGRLRRFGRLYGHIANDTWTVVQKLYEFIEKSEVIREDEVKREAHRLYKQYEQALVFAVNYEGYDEKYDDSHPTFQWTFSGALLYSITVFTTIGYGHICPKTALARGLTIVYATFGIPLMLLCLANIAESLAQVFTFIYFKVCCAYCRWQAKKRHEKRSALKLRYHPNAPVNVRRVHSGRAAQRYNSLLRRHASLSMRGRWGTGDTKTWSAHFGQFIRASRSTGDEQRRKVPHRRGQRQRCSFSTAENALVYVVVVFLRAQTSPEGRKRGSTVAGQMLPATTPNAPICGGVPVRYMSGYGGPEDDRSALIELKPSTSLQLCDFVASPNDSLKLKERRKKLSAPPTSAAHLRAVGSPRPFEKLQSPRSKVSCAENNNAVPDILLLETASARVHAELPRIRVNAGADESRSVDGTETTTERRESGGTNRRGRGSVGLALSDGESAENEDGGEDELADKFGSQPQLCQYHPAMARRIRHGLLEPISPASCPVNAGTALEQLQQQLMTKEPSDGSVGRRLEIRSYPSDSESIRSVRRAGGVRREKMPVSVGIITVILFIAGGAMLFSIWEDWNFFDGAYYSFITLSTIGFGDIVPGQSLDEGSQEKLIVCALYLLFGMALIAMCFKLMQDDVVQKARWLGQRIGIIVHEDIDSEGSDFDEEAIALEGEEEFGGIFGGADDGEELLGDDDDLLSVKTDQEKHTISSGSSTNNKALQVQEELLAASREHARRGRVAGGRTSGRHARAVRGKRTRTEDAG</sequence>
<reference evidence="13" key="1">
    <citation type="submission" date="2022-11" db="UniProtKB">
        <authorList>
            <consortium name="WormBaseParasite"/>
        </authorList>
    </citation>
    <scope>IDENTIFICATION</scope>
</reference>
<dbReference type="Pfam" id="PF07885">
    <property type="entry name" value="Ion_trans_2"/>
    <property type="match status" value="2"/>
</dbReference>
<feature type="transmembrane region" description="Helical" evidence="10">
    <location>
        <begin position="199"/>
        <end position="216"/>
    </location>
</feature>
<dbReference type="InterPro" id="IPR013099">
    <property type="entry name" value="K_chnl_dom"/>
</dbReference>
<feature type="compositionally biased region" description="Basic and acidic residues" evidence="9">
    <location>
        <begin position="470"/>
        <end position="487"/>
    </location>
</feature>
<evidence type="ECO:0000256" key="10">
    <source>
        <dbReference type="SAM" id="Phobius"/>
    </source>
</evidence>
<keyword evidence="3 8" id="KW-0812">Transmembrane</keyword>
<dbReference type="Proteomes" id="UP000887572">
    <property type="component" value="Unplaced"/>
</dbReference>
<feature type="compositionally biased region" description="Polar residues" evidence="9">
    <location>
        <begin position="764"/>
        <end position="775"/>
    </location>
</feature>
<dbReference type="InterPro" id="IPR003280">
    <property type="entry name" value="2pore_dom_K_chnl"/>
</dbReference>
<dbReference type="GO" id="GO:0015271">
    <property type="term" value="F:outward rectifier potassium channel activity"/>
    <property type="evidence" value="ECO:0007669"/>
    <property type="project" value="TreeGrafter"/>
</dbReference>
<protein>
    <submittedName>
        <fullName evidence="13">Potassium channel domain-containing protein</fullName>
    </submittedName>
</protein>
<dbReference type="WBParaSite" id="Gr19_v10_g17078.t3">
    <property type="protein sequence ID" value="Gr19_v10_g17078.t3"/>
    <property type="gene ID" value="Gr19_v10_g17078"/>
</dbReference>
<comment type="similarity">
    <text evidence="8">Belongs to the two pore domain potassium channel (TC 1.A.1.8) family.</text>
</comment>
<dbReference type="FunFam" id="1.10.287.70:FF:000265">
    <property type="entry name" value="TWiK family of potassium channels"/>
    <property type="match status" value="1"/>
</dbReference>
<dbReference type="PRINTS" id="PR01333">
    <property type="entry name" value="2POREKCHANEL"/>
</dbReference>
<accession>A0A914HHV2</accession>
<dbReference type="PANTHER" id="PTHR11003">
    <property type="entry name" value="POTASSIUM CHANNEL, SUBFAMILY K"/>
    <property type="match status" value="1"/>
</dbReference>
<evidence type="ECO:0000256" key="5">
    <source>
        <dbReference type="ARBA" id="ARBA00023065"/>
    </source>
</evidence>
<dbReference type="GO" id="GO:0030322">
    <property type="term" value="P:stabilization of membrane potential"/>
    <property type="evidence" value="ECO:0007669"/>
    <property type="project" value="TreeGrafter"/>
</dbReference>
<feature type="transmembrane region" description="Helical" evidence="10">
    <location>
        <begin position="607"/>
        <end position="627"/>
    </location>
</feature>
<feature type="region of interest" description="Disordered" evidence="9">
    <location>
        <begin position="469"/>
        <end position="521"/>
    </location>
</feature>
<dbReference type="GO" id="GO:0022841">
    <property type="term" value="F:potassium ion leak channel activity"/>
    <property type="evidence" value="ECO:0007669"/>
    <property type="project" value="TreeGrafter"/>
</dbReference>
<feature type="transmembrane region" description="Helical" evidence="10">
    <location>
        <begin position="668"/>
        <end position="689"/>
    </location>
</feature>
<keyword evidence="4 10" id="KW-1133">Transmembrane helix</keyword>
<dbReference type="GO" id="GO:0005886">
    <property type="term" value="C:plasma membrane"/>
    <property type="evidence" value="ECO:0007669"/>
    <property type="project" value="TreeGrafter"/>
</dbReference>
<feature type="transmembrane region" description="Helical" evidence="10">
    <location>
        <begin position="142"/>
        <end position="163"/>
    </location>
</feature>
<feature type="region of interest" description="Disordered" evidence="9">
    <location>
        <begin position="400"/>
        <end position="436"/>
    </location>
</feature>
<dbReference type="AlphaFoldDB" id="A0A914HHV2"/>
<evidence type="ECO:0000256" key="8">
    <source>
        <dbReference type="RuleBase" id="RU003857"/>
    </source>
</evidence>
<comment type="subcellular location">
    <subcellularLocation>
        <location evidence="1">Membrane</location>
        <topology evidence="1">Multi-pass membrane protein</topology>
    </subcellularLocation>
</comment>
<evidence type="ECO:0000256" key="2">
    <source>
        <dbReference type="ARBA" id="ARBA00022448"/>
    </source>
</evidence>
<evidence type="ECO:0000256" key="1">
    <source>
        <dbReference type="ARBA" id="ARBA00004141"/>
    </source>
</evidence>
<feature type="domain" description="Potassium channel" evidence="11">
    <location>
        <begin position="137"/>
        <end position="196"/>
    </location>
</feature>
<evidence type="ECO:0000256" key="3">
    <source>
        <dbReference type="ARBA" id="ARBA00022692"/>
    </source>
</evidence>
<dbReference type="Gene3D" id="1.10.287.70">
    <property type="match status" value="2"/>
</dbReference>